<dbReference type="SUPFAM" id="SSF50978">
    <property type="entry name" value="WD40 repeat-like"/>
    <property type="match status" value="1"/>
</dbReference>
<dbReference type="EMBL" id="WVUK01000043">
    <property type="protein sequence ID" value="KAF7495957.1"/>
    <property type="molecule type" value="Genomic_DNA"/>
</dbReference>
<dbReference type="PANTHER" id="PTHR15052:SF2">
    <property type="entry name" value="GENERAL TRANSCRIPTION FACTOR 3C POLYPEPTIDE 2"/>
    <property type="match status" value="1"/>
</dbReference>
<dbReference type="PROSITE" id="PS00678">
    <property type="entry name" value="WD_REPEATS_1"/>
    <property type="match status" value="1"/>
</dbReference>
<dbReference type="GO" id="GO:0006383">
    <property type="term" value="P:transcription by RNA polymerase III"/>
    <property type="evidence" value="ECO:0007669"/>
    <property type="project" value="TreeGrafter"/>
</dbReference>
<evidence type="ECO:0008006" key="8">
    <source>
        <dbReference type="Google" id="ProtNLM"/>
    </source>
</evidence>
<dbReference type="InterPro" id="IPR019775">
    <property type="entry name" value="WD40_repeat_CS"/>
</dbReference>
<name>A0A834VFS6_SARSC</name>
<dbReference type="AlphaFoldDB" id="A0A834VFS6"/>
<evidence type="ECO:0000256" key="1">
    <source>
        <dbReference type="ARBA" id="ARBA00004123"/>
    </source>
</evidence>
<dbReference type="InterPro" id="IPR036322">
    <property type="entry name" value="WD40_repeat_dom_sf"/>
</dbReference>
<comment type="subcellular location">
    <subcellularLocation>
        <location evidence="1">Nucleus</location>
    </subcellularLocation>
</comment>
<gene>
    <name evidence="5" type="ORF">SSS_7171</name>
</gene>
<accession>A0A834VFS6</accession>
<dbReference type="PANTHER" id="PTHR15052">
    <property type="entry name" value="RNA POLYMERASE III TRANSCRIPTION INITIATION FACTOR COMPLEX SUBUNIT"/>
    <property type="match status" value="1"/>
</dbReference>
<dbReference type="Proteomes" id="UP000070412">
    <property type="component" value="Unassembled WGS sequence"/>
</dbReference>
<reference evidence="5" key="2">
    <citation type="submission" date="2020-01" db="EMBL/GenBank/DDBJ databases">
        <authorList>
            <person name="Korhonen P.K.K."/>
            <person name="Guangxu M.G."/>
            <person name="Wang T.W."/>
            <person name="Stroehlein A.J.S."/>
            <person name="Young N.D."/>
            <person name="Ang C.-S.A."/>
            <person name="Fernando D.W.F."/>
            <person name="Lu H.L."/>
            <person name="Taylor S.T."/>
            <person name="Ehtesham M.E.M."/>
            <person name="Najaraj S.H.N."/>
            <person name="Harsha G.H.G."/>
            <person name="Madugundu A.M."/>
            <person name="Renuse S.R."/>
            <person name="Holt D.H."/>
            <person name="Pandey A.P."/>
            <person name="Papenfuss A.P."/>
            <person name="Gasser R.B.G."/>
            <person name="Fischer K.F."/>
        </authorList>
    </citation>
    <scope>NUCLEOTIDE SEQUENCE</scope>
    <source>
        <strain evidence="5">SSS_KF_BRIS2020</strain>
    </source>
</reference>
<organism evidence="5">
    <name type="scientific">Sarcoptes scabiei</name>
    <name type="common">Itch mite</name>
    <name type="synonym">Acarus scabiei</name>
    <dbReference type="NCBI Taxonomy" id="52283"/>
    <lineage>
        <taxon>Eukaryota</taxon>
        <taxon>Metazoa</taxon>
        <taxon>Ecdysozoa</taxon>
        <taxon>Arthropoda</taxon>
        <taxon>Chelicerata</taxon>
        <taxon>Arachnida</taxon>
        <taxon>Acari</taxon>
        <taxon>Acariformes</taxon>
        <taxon>Sarcoptiformes</taxon>
        <taxon>Astigmata</taxon>
        <taxon>Psoroptidia</taxon>
        <taxon>Sarcoptoidea</taxon>
        <taxon>Sarcoptidae</taxon>
        <taxon>Sarcoptinae</taxon>
        <taxon>Sarcoptes</taxon>
    </lineage>
</organism>
<evidence type="ECO:0000313" key="5">
    <source>
        <dbReference type="EMBL" id="KAF7495957.1"/>
    </source>
</evidence>
<feature type="compositionally biased region" description="Polar residues" evidence="4">
    <location>
        <begin position="15"/>
        <end position="26"/>
    </location>
</feature>
<keyword evidence="2" id="KW-0804">Transcription</keyword>
<keyword evidence="7" id="KW-1185">Reference proteome</keyword>
<dbReference type="GO" id="GO:0005634">
    <property type="term" value="C:nucleus"/>
    <property type="evidence" value="ECO:0007669"/>
    <property type="project" value="UniProtKB-SubCell"/>
</dbReference>
<dbReference type="Gene3D" id="3.30.160.60">
    <property type="entry name" value="Classic Zinc Finger"/>
    <property type="match status" value="1"/>
</dbReference>
<dbReference type="EnsemblMetazoa" id="SSS_7171s_mrna">
    <property type="protein sequence ID" value="KAF7495957.1"/>
    <property type="gene ID" value="SSS_7171"/>
</dbReference>
<proteinExistence type="predicted"/>
<evidence type="ECO:0000313" key="7">
    <source>
        <dbReference type="Proteomes" id="UP000070412"/>
    </source>
</evidence>
<dbReference type="InterPro" id="IPR015943">
    <property type="entry name" value="WD40/YVTN_repeat-like_dom_sf"/>
</dbReference>
<evidence type="ECO:0000256" key="3">
    <source>
        <dbReference type="ARBA" id="ARBA00023242"/>
    </source>
</evidence>
<evidence type="ECO:0000313" key="6">
    <source>
        <dbReference type="EnsemblMetazoa" id="KAF7495957.1"/>
    </source>
</evidence>
<protein>
    <recommendedName>
        <fullName evidence="8">General transcription factor 3C polypeptide 2-like protein</fullName>
    </recommendedName>
</protein>
<evidence type="ECO:0000256" key="4">
    <source>
        <dbReference type="SAM" id="MobiDB-lite"/>
    </source>
</evidence>
<sequence length="910" mass="105506">MSHELAKQNDRNDSETSIPNSNSSHKCSACDFCSVNYSDCDKHILIEHQGQALINDMSGRVLSKSEIIKGFQRSLKILKKLRCLNCSKTFKSALGINFHLEICGKSDEELFKNCEICGKRLKLHSVSSHLKSHFKETSKDESPSIDNDAIDRSRKRQSSIKALKYIESLVKNDDDSEDHFKITQNRRKSVESDEDFELKSDHEERATSDDLNFYPDLDNSDIEIITECLIPHMILWDRNQLIVHMRLENNIINKNSFDGSINCYNPKCSERFKWRYQLENHYCRCIGQKLFFRCSIEKCPIANDFSKIDCSFLAHYYRFHWSIINSNKVLMRYKKFFKSIETETWLNQPPLSNSYCQVPLKKSFTNHLIKIYQTNALKPAVFVCLKPNINHIALIDSEFHLDSAIKFDRFKTTVCMENGNSQMMRINPFESIEIDRDCSMINVGHTVTCVAWCPLPFFESKEFSLSDSTDFEIFEHQSSLHLEQYLAIATTNYELFIQSSNSDHVLLQIWNIGCFTDSCTEHPMRLALNFQMNSYGNILDLSWSPFGCTYQAFDNKKTSRLGLLSTATEDGFVRIFSLPHPIHIKYAYNSKYLLKIKPILVLANRFSHNPPCNKLSWYPYHPFSIIAAGNNDGYVSLWDLSAYATCSVDHLKGDHQNKKKILFPKHLFNTSKCSPILSVRWMNEQMLIVSSIESCLYEELENRVIYRKIEAFPAWNDTMIAMDNILSRRFTSVGIRKIFKTDQKTLNLISTSCNFNDISLSNWMYCLAFVTDNGQLGVISMLKNSNSKRTDFQIAQSIHLANMGNDNKISIKSPLDLAHRSELYDQNLYLIFDDNRNLNSVRRNTPDVLRSEYFTKNDLFRYYALTNCVWSPNIASYSWIFTSTKAGVCRFNKHLVTNLKSYLSAQDRYK</sequence>
<dbReference type="InterPro" id="IPR052416">
    <property type="entry name" value="GTF3C_component"/>
</dbReference>
<evidence type="ECO:0000256" key="2">
    <source>
        <dbReference type="ARBA" id="ARBA00023163"/>
    </source>
</evidence>
<dbReference type="GO" id="GO:0000127">
    <property type="term" value="C:transcription factor TFIIIC complex"/>
    <property type="evidence" value="ECO:0007669"/>
    <property type="project" value="TreeGrafter"/>
</dbReference>
<dbReference type="Gene3D" id="2.130.10.10">
    <property type="entry name" value="YVTN repeat-like/Quinoprotein amine dehydrogenase"/>
    <property type="match status" value="1"/>
</dbReference>
<feature type="compositionally biased region" description="Basic and acidic residues" evidence="4">
    <location>
        <begin position="1"/>
        <end position="14"/>
    </location>
</feature>
<feature type="region of interest" description="Disordered" evidence="4">
    <location>
        <begin position="134"/>
        <end position="153"/>
    </location>
</feature>
<feature type="region of interest" description="Disordered" evidence="4">
    <location>
        <begin position="1"/>
        <end position="26"/>
    </location>
</feature>
<dbReference type="OrthoDB" id="4703at2759"/>
<reference evidence="6" key="3">
    <citation type="submission" date="2022-06" db="UniProtKB">
        <authorList>
            <consortium name="EnsemblMetazoa"/>
        </authorList>
    </citation>
    <scope>IDENTIFICATION</scope>
</reference>
<keyword evidence="3" id="KW-0539">Nucleus</keyword>
<reference evidence="7" key="1">
    <citation type="journal article" date="2020" name="PLoS Negl. Trop. Dis.">
        <title>High-quality nuclear genome for Sarcoptes scabiei-A critical resource for a neglected parasite.</title>
        <authorList>
            <person name="Korhonen P.K."/>
            <person name="Gasser R.B."/>
            <person name="Ma G."/>
            <person name="Wang T."/>
            <person name="Stroehlein A.J."/>
            <person name="Young N.D."/>
            <person name="Ang C.S."/>
            <person name="Fernando D.D."/>
            <person name="Lu H.C."/>
            <person name="Taylor S."/>
            <person name="Reynolds S.L."/>
            <person name="Mofiz E."/>
            <person name="Najaraj S.H."/>
            <person name="Gowda H."/>
            <person name="Madugundu A."/>
            <person name="Renuse S."/>
            <person name="Holt D."/>
            <person name="Pandey A."/>
            <person name="Papenfuss A.T."/>
            <person name="Fischer K."/>
        </authorList>
    </citation>
    <scope>NUCLEOTIDE SEQUENCE [LARGE SCALE GENOMIC DNA]</scope>
</reference>